<gene>
    <name evidence="2" type="ORF">HDF17_001412</name>
</gene>
<dbReference type="PANTHER" id="PTHR35458:SF8">
    <property type="entry name" value="SLR0650 PROTEIN"/>
    <property type="match status" value="1"/>
</dbReference>
<proteinExistence type="predicted"/>
<dbReference type="GO" id="GO:0004540">
    <property type="term" value="F:RNA nuclease activity"/>
    <property type="evidence" value="ECO:0007669"/>
    <property type="project" value="InterPro"/>
</dbReference>
<evidence type="ECO:0000313" key="3">
    <source>
        <dbReference type="Proteomes" id="UP000589520"/>
    </source>
</evidence>
<evidence type="ECO:0000259" key="1">
    <source>
        <dbReference type="Pfam" id="PF01936"/>
    </source>
</evidence>
<dbReference type="Proteomes" id="UP000589520">
    <property type="component" value="Unassembled WGS sequence"/>
</dbReference>
<dbReference type="InterPro" id="IPR047140">
    <property type="entry name" value="LabA"/>
</dbReference>
<dbReference type="EMBL" id="JACCCW010000001">
    <property type="protein sequence ID" value="NYF79125.1"/>
    <property type="molecule type" value="Genomic_DNA"/>
</dbReference>
<sequence>MERVAVFVDAGYLFAQGATNLISSKVSRSQLTLNAAEVINQLKSLAQTQSGGRTLLRVYWYDGAKSGPTVEQITLADMNDVKVRLGTINSAGQQKGVDSLLVTDMIDLARNQAISDAVVVTGDGDLRIAVQIAQTFGVRVHLVGLEPCSGSQSRLLRQEADTTYEISKVEIGKFLSVSTHSAQSTSLIAAIPLPPGSKASFESGKKLSIATLIAQIPTDTHSALDAAIGNSDIIPSQYDRRLLGACRGAIGRDLSGDERRILRKAFIVELRNLRVTPTP</sequence>
<dbReference type="PANTHER" id="PTHR35458">
    <property type="entry name" value="SLR0755 PROTEIN"/>
    <property type="match status" value="1"/>
</dbReference>
<dbReference type="Pfam" id="PF01936">
    <property type="entry name" value="NYN"/>
    <property type="match status" value="1"/>
</dbReference>
<keyword evidence="3" id="KW-1185">Reference proteome</keyword>
<comment type="caution">
    <text evidence="2">The sequence shown here is derived from an EMBL/GenBank/DDBJ whole genome shotgun (WGS) entry which is preliminary data.</text>
</comment>
<evidence type="ECO:0000313" key="2">
    <source>
        <dbReference type="EMBL" id="NYF79125.1"/>
    </source>
</evidence>
<reference evidence="2 3" key="1">
    <citation type="submission" date="2020-07" db="EMBL/GenBank/DDBJ databases">
        <title>Genomic Encyclopedia of Type Strains, Phase IV (KMG-V): Genome sequencing to study the core and pangenomes of soil and plant-associated prokaryotes.</title>
        <authorList>
            <person name="Whitman W."/>
        </authorList>
    </citation>
    <scope>NUCLEOTIDE SEQUENCE [LARGE SCALE GENOMIC DNA]</scope>
    <source>
        <strain evidence="2 3">X4EP2</strain>
    </source>
</reference>
<accession>A0A7Y9PG81</accession>
<dbReference type="AlphaFoldDB" id="A0A7Y9PG81"/>
<organism evidence="2 3">
    <name type="scientific">Granulicella arctica</name>
    <dbReference type="NCBI Taxonomy" id="940613"/>
    <lineage>
        <taxon>Bacteria</taxon>
        <taxon>Pseudomonadati</taxon>
        <taxon>Acidobacteriota</taxon>
        <taxon>Terriglobia</taxon>
        <taxon>Terriglobales</taxon>
        <taxon>Acidobacteriaceae</taxon>
        <taxon>Granulicella</taxon>
    </lineage>
</organism>
<dbReference type="InterPro" id="IPR021139">
    <property type="entry name" value="NYN"/>
</dbReference>
<dbReference type="RefSeq" id="WP_179489096.1">
    <property type="nucleotide sequence ID" value="NZ_JACCCW010000001.1"/>
</dbReference>
<feature type="domain" description="NYN" evidence="1">
    <location>
        <begin position="3"/>
        <end position="165"/>
    </location>
</feature>
<protein>
    <submittedName>
        <fullName evidence="2">Uncharacterized LabA/DUF88 family protein</fullName>
    </submittedName>
</protein>
<name>A0A7Y9PG81_9BACT</name>
<dbReference type="Gene3D" id="3.40.50.1010">
    <property type="entry name" value="5'-nuclease"/>
    <property type="match status" value="1"/>
</dbReference>